<protein>
    <submittedName>
        <fullName evidence="9">Peptide/nickel transport system ATP-binding protein</fullName>
    </submittedName>
</protein>
<dbReference type="SMART" id="SM00382">
    <property type="entry name" value="AAA"/>
    <property type="match status" value="1"/>
</dbReference>
<proteinExistence type="inferred from homology"/>
<dbReference type="AlphaFoldDB" id="A0A1H9NVY5"/>
<evidence type="ECO:0000313" key="10">
    <source>
        <dbReference type="Proteomes" id="UP000198571"/>
    </source>
</evidence>
<evidence type="ECO:0000259" key="8">
    <source>
        <dbReference type="PROSITE" id="PS50893"/>
    </source>
</evidence>
<dbReference type="Pfam" id="PF08352">
    <property type="entry name" value="oligo_HPY"/>
    <property type="match status" value="1"/>
</dbReference>
<keyword evidence="10" id="KW-1185">Reference proteome</keyword>
<keyword evidence="5" id="KW-0547">Nucleotide-binding</keyword>
<keyword evidence="7" id="KW-0472">Membrane</keyword>
<evidence type="ECO:0000256" key="6">
    <source>
        <dbReference type="ARBA" id="ARBA00022840"/>
    </source>
</evidence>
<feature type="domain" description="ABC transporter" evidence="8">
    <location>
        <begin position="6"/>
        <end position="265"/>
    </location>
</feature>
<organism evidence="9 10">
    <name type="scientific">Salipaludibacillus aurantiacus</name>
    <dbReference type="NCBI Taxonomy" id="1601833"/>
    <lineage>
        <taxon>Bacteria</taxon>
        <taxon>Bacillati</taxon>
        <taxon>Bacillota</taxon>
        <taxon>Bacilli</taxon>
        <taxon>Bacillales</taxon>
        <taxon>Bacillaceae</taxon>
    </lineage>
</organism>
<evidence type="ECO:0000256" key="3">
    <source>
        <dbReference type="ARBA" id="ARBA00022448"/>
    </source>
</evidence>
<dbReference type="InterPro" id="IPR003593">
    <property type="entry name" value="AAA+_ATPase"/>
</dbReference>
<dbReference type="SUPFAM" id="SSF52540">
    <property type="entry name" value="P-loop containing nucleoside triphosphate hydrolases"/>
    <property type="match status" value="1"/>
</dbReference>
<dbReference type="FunFam" id="3.40.50.300:FF:000016">
    <property type="entry name" value="Oligopeptide ABC transporter ATP-binding component"/>
    <property type="match status" value="1"/>
</dbReference>
<dbReference type="InterPro" id="IPR050388">
    <property type="entry name" value="ABC_Ni/Peptide_Import"/>
</dbReference>
<comment type="similarity">
    <text evidence="2">Belongs to the ABC transporter superfamily.</text>
</comment>
<dbReference type="GO" id="GO:0016887">
    <property type="term" value="F:ATP hydrolysis activity"/>
    <property type="evidence" value="ECO:0007669"/>
    <property type="project" value="InterPro"/>
</dbReference>
<dbReference type="NCBIfam" id="TIGR01727">
    <property type="entry name" value="oligo_HPY"/>
    <property type="match status" value="1"/>
</dbReference>
<evidence type="ECO:0000313" key="9">
    <source>
        <dbReference type="EMBL" id="SER40031.1"/>
    </source>
</evidence>
<evidence type="ECO:0000256" key="5">
    <source>
        <dbReference type="ARBA" id="ARBA00022741"/>
    </source>
</evidence>
<keyword evidence="3" id="KW-0813">Transport</keyword>
<gene>
    <name evidence="9" type="ORF">SAMN05518684_10122</name>
</gene>
<dbReference type="PANTHER" id="PTHR43297:SF2">
    <property type="entry name" value="DIPEPTIDE TRANSPORT ATP-BINDING PROTEIN DPPD"/>
    <property type="match status" value="1"/>
</dbReference>
<dbReference type="CDD" id="cd03257">
    <property type="entry name" value="ABC_NikE_OppD_transporters"/>
    <property type="match status" value="1"/>
</dbReference>
<comment type="subcellular location">
    <subcellularLocation>
        <location evidence="1">Cell membrane</location>
        <topology evidence="1">Peripheral membrane protein</topology>
    </subcellularLocation>
</comment>
<accession>A0A1H9NVY5</accession>
<sequence>MKKPVLEINHLKTHFFTDRGEIPAVDDVSVKIYEGEVLGIVGESGCGKSVTSLSVMGLVPDPPGKIVGGEILFRQQEGGQERSENLVTVKKKRLRQIRGNQIAMIFQEPMTSLDPLFTIGYQIIEAVKKHKKVTKKEARQIAIDKLILVGIPRAEEIVDEYPHQLSGGMRQRVMIAIAMSCDPEVLIADEPTTALDVTIQAQILDLMKKLNKENGTAIMMITHDLGVVAEMCDRVAVMYAGKVVEEGDVRTILKDPKHPYTQGLIRSLPKMNKREERLYSIPGNVPKPGSIKIGCRFAPRCSEAFNRCYEENPDLLELRDGHTCRCFLYEKEGDLVNADALAGS</sequence>
<dbReference type="EMBL" id="FOGT01000001">
    <property type="protein sequence ID" value="SER40031.1"/>
    <property type="molecule type" value="Genomic_DNA"/>
</dbReference>
<keyword evidence="4" id="KW-1003">Cell membrane</keyword>
<dbReference type="STRING" id="1601833.SAMN05518684_10122"/>
<dbReference type="PROSITE" id="PS50893">
    <property type="entry name" value="ABC_TRANSPORTER_2"/>
    <property type="match status" value="1"/>
</dbReference>
<dbReference type="GO" id="GO:0005524">
    <property type="term" value="F:ATP binding"/>
    <property type="evidence" value="ECO:0007669"/>
    <property type="project" value="UniProtKB-KW"/>
</dbReference>
<dbReference type="InterPro" id="IPR003439">
    <property type="entry name" value="ABC_transporter-like_ATP-bd"/>
</dbReference>
<dbReference type="InterPro" id="IPR027417">
    <property type="entry name" value="P-loop_NTPase"/>
</dbReference>
<evidence type="ECO:0000256" key="2">
    <source>
        <dbReference type="ARBA" id="ARBA00005417"/>
    </source>
</evidence>
<name>A0A1H9NVY5_9BACI</name>
<dbReference type="InterPro" id="IPR013563">
    <property type="entry name" value="Oligopep_ABC_C"/>
</dbReference>
<evidence type="ECO:0000256" key="4">
    <source>
        <dbReference type="ARBA" id="ARBA00022475"/>
    </source>
</evidence>
<dbReference type="PANTHER" id="PTHR43297">
    <property type="entry name" value="OLIGOPEPTIDE TRANSPORT ATP-BINDING PROTEIN APPD"/>
    <property type="match status" value="1"/>
</dbReference>
<dbReference type="Gene3D" id="3.40.50.300">
    <property type="entry name" value="P-loop containing nucleotide triphosphate hydrolases"/>
    <property type="match status" value="1"/>
</dbReference>
<keyword evidence="6 9" id="KW-0067">ATP-binding</keyword>
<dbReference type="GO" id="GO:0005886">
    <property type="term" value="C:plasma membrane"/>
    <property type="evidence" value="ECO:0007669"/>
    <property type="project" value="UniProtKB-SubCell"/>
</dbReference>
<dbReference type="InterPro" id="IPR017871">
    <property type="entry name" value="ABC_transporter-like_CS"/>
</dbReference>
<dbReference type="Proteomes" id="UP000198571">
    <property type="component" value="Unassembled WGS sequence"/>
</dbReference>
<evidence type="ECO:0000256" key="1">
    <source>
        <dbReference type="ARBA" id="ARBA00004202"/>
    </source>
</evidence>
<dbReference type="PROSITE" id="PS00211">
    <property type="entry name" value="ABC_TRANSPORTER_1"/>
    <property type="match status" value="1"/>
</dbReference>
<reference evidence="10" key="1">
    <citation type="submission" date="2016-10" db="EMBL/GenBank/DDBJ databases">
        <authorList>
            <person name="Varghese N."/>
            <person name="Submissions S."/>
        </authorList>
    </citation>
    <scope>NUCLEOTIDE SEQUENCE [LARGE SCALE GENOMIC DNA]</scope>
    <source>
        <strain evidence="10">S9</strain>
    </source>
</reference>
<evidence type="ECO:0000256" key="7">
    <source>
        <dbReference type="ARBA" id="ARBA00023136"/>
    </source>
</evidence>
<dbReference type="OrthoDB" id="9802264at2"/>
<dbReference type="Pfam" id="PF00005">
    <property type="entry name" value="ABC_tran"/>
    <property type="match status" value="1"/>
</dbReference>
<dbReference type="RefSeq" id="WP_093046983.1">
    <property type="nucleotide sequence ID" value="NZ_FOGT01000001.1"/>
</dbReference>
<dbReference type="GO" id="GO:0015833">
    <property type="term" value="P:peptide transport"/>
    <property type="evidence" value="ECO:0007669"/>
    <property type="project" value="InterPro"/>
</dbReference>